<dbReference type="InterPro" id="IPR035980">
    <property type="entry name" value="Ribosomal_bS6_sf"/>
</dbReference>
<evidence type="ECO:0000313" key="4">
    <source>
        <dbReference type="EMBL" id="BBM50940.1"/>
    </source>
</evidence>
<dbReference type="InterPro" id="IPR000529">
    <property type="entry name" value="Ribosomal_bS6"/>
</dbReference>
<evidence type="ECO:0000313" key="7">
    <source>
        <dbReference type="Proteomes" id="UP000321501"/>
    </source>
</evidence>
<evidence type="ECO:0000256" key="3">
    <source>
        <dbReference type="HAMAP-Rule" id="MF_00360"/>
    </source>
</evidence>
<sequence length="94" mass="10776">MRNYEIMFILSTQLTDEEKQAGVAFVEDTLKAAGATEVKTEVWGDRKLAYPIKKKENGYYVLTTFQADGTKFTEIESKLNINESILKYMIVKND</sequence>
<dbReference type="PANTHER" id="PTHR21011:SF1">
    <property type="entry name" value="SMALL RIBOSOMAL SUBUNIT PROTEIN BS6M"/>
    <property type="match status" value="1"/>
</dbReference>
<evidence type="ECO:0000313" key="5">
    <source>
        <dbReference type="EMBL" id="KXB70017.1"/>
    </source>
</evidence>
<dbReference type="Proteomes" id="UP000321501">
    <property type="component" value="Chromosome"/>
</dbReference>
<dbReference type="EMBL" id="LSDD01000008">
    <property type="protein sequence ID" value="KXB70017.1"/>
    <property type="molecule type" value="Genomic_DNA"/>
</dbReference>
<reference evidence="5" key="1">
    <citation type="submission" date="2016-01" db="EMBL/GenBank/DDBJ databases">
        <authorList>
            <person name="Oliw E.H."/>
        </authorList>
    </citation>
    <scope>NUCLEOTIDE SEQUENCE [LARGE SCALE GENOMIC DNA]</scope>
    <source>
        <strain evidence="5">KA00185</strain>
    </source>
</reference>
<dbReference type="Pfam" id="PF01250">
    <property type="entry name" value="Ribosomal_S6"/>
    <property type="match status" value="1"/>
</dbReference>
<dbReference type="CDD" id="cd00473">
    <property type="entry name" value="bS6"/>
    <property type="match status" value="1"/>
</dbReference>
<dbReference type="InterPro" id="IPR020814">
    <property type="entry name" value="Ribosomal_S6_plastid/chlpt"/>
</dbReference>
<evidence type="ECO:0000256" key="1">
    <source>
        <dbReference type="ARBA" id="ARBA00009512"/>
    </source>
</evidence>
<keyword evidence="3" id="KW-0687">Ribonucleoprotein</keyword>
<dbReference type="HAMAP" id="MF_00360">
    <property type="entry name" value="Ribosomal_bS6"/>
    <property type="match status" value="1"/>
</dbReference>
<evidence type="ECO:0000256" key="2">
    <source>
        <dbReference type="ARBA" id="ARBA00035294"/>
    </source>
</evidence>
<comment type="function">
    <text evidence="3">Binds together with bS18 to 16S ribosomal RNA.</text>
</comment>
<keyword evidence="3" id="KW-0694">RNA-binding</keyword>
<protein>
    <recommendedName>
        <fullName evidence="2 3">Small ribosomal subunit protein bS6</fullName>
    </recommendedName>
</protein>
<dbReference type="STRING" id="157687.HMPREF3180_00168"/>
<dbReference type="GO" id="GO:0005840">
    <property type="term" value="C:ribosome"/>
    <property type="evidence" value="ECO:0007669"/>
    <property type="project" value="UniProtKB-KW"/>
</dbReference>
<reference evidence="4 7" key="3">
    <citation type="submission" date="2019-07" db="EMBL/GenBank/DDBJ databases">
        <title>Complete Genome Sequence of Leptotrichia wadei Strain JMUB3934.</title>
        <authorList>
            <person name="Watanabe S."/>
            <person name="Cui L."/>
        </authorList>
    </citation>
    <scope>NUCLEOTIDE SEQUENCE [LARGE SCALE GENOMIC DNA]</scope>
    <source>
        <strain evidence="4 7">JMUB3934</strain>
    </source>
</reference>
<evidence type="ECO:0000313" key="6">
    <source>
        <dbReference type="Proteomes" id="UP000070483"/>
    </source>
</evidence>
<dbReference type="PATRIC" id="fig|157687.3.peg.171"/>
<accession>A0A134AQQ6</accession>
<dbReference type="EMBL" id="AP019835">
    <property type="protein sequence ID" value="BBM50940.1"/>
    <property type="molecule type" value="Genomic_DNA"/>
</dbReference>
<dbReference type="OrthoDB" id="9812702at2"/>
<dbReference type="GO" id="GO:0003735">
    <property type="term" value="F:structural constituent of ribosome"/>
    <property type="evidence" value="ECO:0007669"/>
    <property type="project" value="InterPro"/>
</dbReference>
<dbReference type="PANTHER" id="PTHR21011">
    <property type="entry name" value="MITOCHONDRIAL 28S RIBOSOMAL PROTEIN S6"/>
    <property type="match status" value="1"/>
</dbReference>
<reference evidence="6" key="2">
    <citation type="submission" date="2016-01" db="EMBL/GenBank/DDBJ databases">
        <authorList>
            <person name="Mitreva M."/>
            <person name="Pepin K.H."/>
            <person name="Mihindukulasuriya K.A."/>
            <person name="Fulton R."/>
            <person name="Fronick C."/>
            <person name="O'Laughlin M."/>
            <person name="Miner T."/>
            <person name="Herter B."/>
            <person name="Rosa B.A."/>
            <person name="Cordes M."/>
            <person name="Tomlinson C."/>
            <person name="Wollam A."/>
            <person name="Palsikar V.B."/>
            <person name="Mardis E.R."/>
            <person name="Wilson R.K."/>
        </authorList>
    </citation>
    <scope>NUCLEOTIDE SEQUENCE [LARGE SCALE GENOMIC DNA]</scope>
    <source>
        <strain evidence="6">KA00185</strain>
    </source>
</reference>
<name>A0A134AQQ6_9FUSO</name>
<dbReference type="RefSeq" id="WP_018498451.1">
    <property type="nucleotide sequence ID" value="NZ_AP019829.2"/>
</dbReference>
<dbReference type="GO" id="GO:1990904">
    <property type="term" value="C:ribonucleoprotein complex"/>
    <property type="evidence" value="ECO:0007669"/>
    <property type="project" value="UniProtKB-KW"/>
</dbReference>
<dbReference type="InterPro" id="IPR014717">
    <property type="entry name" value="Transl_elong_EF1B/ribsomal_bS6"/>
</dbReference>
<comment type="similarity">
    <text evidence="1 3">Belongs to the bacterial ribosomal protein bS6 family.</text>
</comment>
<keyword evidence="6" id="KW-1185">Reference proteome</keyword>
<dbReference type="GO" id="GO:0006412">
    <property type="term" value="P:translation"/>
    <property type="evidence" value="ECO:0007669"/>
    <property type="project" value="UniProtKB-UniRule"/>
</dbReference>
<dbReference type="AlphaFoldDB" id="A0A134AQQ6"/>
<dbReference type="GO" id="GO:0070181">
    <property type="term" value="F:small ribosomal subunit rRNA binding"/>
    <property type="evidence" value="ECO:0007669"/>
    <property type="project" value="TreeGrafter"/>
</dbReference>
<dbReference type="GO" id="GO:0005737">
    <property type="term" value="C:cytoplasm"/>
    <property type="evidence" value="ECO:0007669"/>
    <property type="project" value="UniProtKB-ARBA"/>
</dbReference>
<keyword evidence="3" id="KW-0699">rRNA-binding</keyword>
<dbReference type="SUPFAM" id="SSF54995">
    <property type="entry name" value="Ribosomal protein S6"/>
    <property type="match status" value="1"/>
</dbReference>
<organism evidence="5 6">
    <name type="scientific">Leptotrichia wadei</name>
    <dbReference type="NCBI Taxonomy" id="157687"/>
    <lineage>
        <taxon>Bacteria</taxon>
        <taxon>Fusobacteriati</taxon>
        <taxon>Fusobacteriota</taxon>
        <taxon>Fusobacteriia</taxon>
        <taxon>Fusobacteriales</taxon>
        <taxon>Leptotrichiaceae</taxon>
        <taxon>Leptotrichia</taxon>
    </lineage>
</organism>
<dbReference type="NCBIfam" id="TIGR00166">
    <property type="entry name" value="S6"/>
    <property type="match status" value="1"/>
</dbReference>
<gene>
    <name evidence="3" type="primary">rpsF</name>
    <name evidence="5" type="ORF">HMPREF3180_00168</name>
    <name evidence="4" type="ORF">JMUB3934_2262</name>
</gene>
<proteinExistence type="inferred from homology"/>
<keyword evidence="3 5" id="KW-0689">Ribosomal protein</keyword>
<dbReference type="GeneID" id="84805388"/>
<dbReference type="Proteomes" id="UP000070483">
    <property type="component" value="Unassembled WGS sequence"/>
</dbReference>
<dbReference type="Gene3D" id="3.30.70.60">
    <property type="match status" value="1"/>
</dbReference>